<dbReference type="PROSITE" id="PS51257">
    <property type="entry name" value="PROKAR_LIPOPROTEIN"/>
    <property type="match status" value="1"/>
</dbReference>
<dbReference type="InterPro" id="IPR006311">
    <property type="entry name" value="TAT_signal"/>
</dbReference>
<feature type="signal peptide" evidence="2">
    <location>
        <begin position="1"/>
        <end position="24"/>
    </location>
</feature>
<accession>A0A4R4SWF6</accession>
<name>A0A4R4SWF6_9ACTN</name>
<dbReference type="PROSITE" id="PS51318">
    <property type="entry name" value="TAT"/>
    <property type="match status" value="1"/>
</dbReference>
<dbReference type="Proteomes" id="UP000295345">
    <property type="component" value="Unassembled WGS sequence"/>
</dbReference>
<evidence type="ECO:0000259" key="3">
    <source>
        <dbReference type="Pfam" id="PF14016"/>
    </source>
</evidence>
<dbReference type="Pfam" id="PF14016">
    <property type="entry name" value="DUF4232"/>
    <property type="match status" value="1"/>
</dbReference>
<feature type="region of interest" description="Disordered" evidence="1">
    <location>
        <begin position="33"/>
        <end position="68"/>
    </location>
</feature>
<reference evidence="4 5" key="1">
    <citation type="submission" date="2019-03" db="EMBL/GenBank/DDBJ databases">
        <title>Draft genome sequences of novel Actinobacteria.</title>
        <authorList>
            <person name="Sahin N."/>
            <person name="Ay H."/>
            <person name="Saygin H."/>
        </authorList>
    </citation>
    <scope>NUCLEOTIDE SEQUENCE [LARGE SCALE GENOMIC DNA]</scope>
    <source>
        <strain evidence="4 5">DSM 41900</strain>
    </source>
</reference>
<dbReference type="RefSeq" id="WP_132821256.1">
    <property type="nucleotide sequence ID" value="NZ_SMKI01000448.1"/>
</dbReference>
<evidence type="ECO:0000256" key="1">
    <source>
        <dbReference type="SAM" id="MobiDB-lite"/>
    </source>
</evidence>
<feature type="compositionally biased region" description="Low complexity" evidence="1">
    <location>
        <begin position="40"/>
        <end position="60"/>
    </location>
</feature>
<comment type="caution">
    <text evidence="4">The sequence shown here is derived from an EMBL/GenBank/DDBJ whole genome shotgun (WGS) entry which is preliminary data.</text>
</comment>
<feature type="domain" description="DUF4232" evidence="3">
    <location>
        <begin position="63"/>
        <end position="202"/>
    </location>
</feature>
<keyword evidence="2" id="KW-0732">Signal</keyword>
<proteinExistence type="predicted"/>
<organism evidence="4 5">
    <name type="scientific">Streptomyces hainanensis</name>
    <dbReference type="NCBI Taxonomy" id="402648"/>
    <lineage>
        <taxon>Bacteria</taxon>
        <taxon>Bacillati</taxon>
        <taxon>Actinomycetota</taxon>
        <taxon>Actinomycetes</taxon>
        <taxon>Kitasatosporales</taxon>
        <taxon>Streptomycetaceae</taxon>
        <taxon>Streptomyces</taxon>
    </lineage>
</organism>
<dbReference type="InterPro" id="IPR025326">
    <property type="entry name" value="DUF4232"/>
</dbReference>
<evidence type="ECO:0000256" key="2">
    <source>
        <dbReference type="SAM" id="SignalP"/>
    </source>
</evidence>
<evidence type="ECO:0000313" key="4">
    <source>
        <dbReference type="EMBL" id="TDC66529.1"/>
    </source>
</evidence>
<dbReference type="OrthoDB" id="3827416at2"/>
<feature type="chain" id="PRO_5038601386" evidence="2">
    <location>
        <begin position="25"/>
        <end position="208"/>
    </location>
</feature>
<keyword evidence="5" id="KW-1185">Reference proteome</keyword>
<dbReference type="AlphaFoldDB" id="A0A4R4SWF6"/>
<evidence type="ECO:0000313" key="5">
    <source>
        <dbReference type="Proteomes" id="UP000295345"/>
    </source>
</evidence>
<gene>
    <name evidence="4" type="ORF">E1283_29665</name>
</gene>
<dbReference type="EMBL" id="SMKI01000448">
    <property type="protein sequence ID" value="TDC66529.1"/>
    <property type="molecule type" value="Genomic_DNA"/>
</dbReference>
<sequence length="208" mass="21283">MRWTHTRRPALALAAIGAIGALTAGCGTATAARDDGASGAGDAPAVVSPSPTAPTVTPPSTECPESGARVTPGLIDAAMGLRAGTIVLDNCGTEPYTVEGYPELTLVDDDGVEPLPVGIQHDTTDITASLNGFDEPPRPVTLEPGESAWATIGWRNTVELGGESLDARFVDVVPAPGEETQRIMPDGGIDLGTTGRLAVSPWVAFDRG</sequence>
<protein>
    <submittedName>
        <fullName evidence="4">DUF4232 domain-containing protein</fullName>
    </submittedName>
</protein>